<dbReference type="SUPFAM" id="SSF55729">
    <property type="entry name" value="Acyl-CoA N-acyltransferases (Nat)"/>
    <property type="match status" value="1"/>
</dbReference>
<dbReference type="PANTHER" id="PTHR42919:SF8">
    <property type="entry name" value="N-ALPHA-ACETYLTRANSFERASE 50"/>
    <property type="match status" value="1"/>
</dbReference>
<evidence type="ECO:0000313" key="5">
    <source>
        <dbReference type="Proteomes" id="UP000248198"/>
    </source>
</evidence>
<dbReference type="EMBL" id="QKLU01000005">
    <property type="protein sequence ID" value="PYF72817.1"/>
    <property type="molecule type" value="Genomic_DNA"/>
</dbReference>
<dbReference type="InterPro" id="IPR016181">
    <property type="entry name" value="Acyl_CoA_acyltransferase"/>
</dbReference>
<evidence type="ECO:0000313" key="4">
    <source>
        <dbReference type="EMBL" id="PYF72817.1"/>
    </source>
</evidence>
<dbReference type="Gene3D" id="3.40.630.30">
    <property type="match status" value="1"/>
</dbReference>
<accession>A0A318UFC8</accession>
<comment type="caution">
    <text evidence="4">The sequence shown here is derived from an EMBL/GenBank/DDBJ whole genome shotgun (WGS) entry which is preliminary data.</text>
</comment>
<protein>
    <submittedName>
        <fullName evidence="4">Acetyltransferase (GNAT) family protein</fullName>
    </submittedName>
</protein>
<dbReference type="GO" id="GO:0007064">
    <property type="term" value="P:mitotic sister chromatid cohesion"/>
    <property type="evidence" value="ECO:0007669"/>
    <property type="project" value="TreeGrafter"/>
</dbReference>
<dbReference type="GO" id="GO:0031415">
    <property type="term" value="C:NatA complex"/>
    <property type="evidence" value="ECO:0007669"/>
    <property type="project" value="TreeGrafter"/>
</dbReference>
<dbReference type="GO" id="GO:0016747">
    <property type="term" value="F:acyltransferase activity, transferring groups other than amino-acyl groups"/>
    <property type="evidence" value="ECO:0007669"/>
    <property type="project" value="InterPro"/>
</dbReference>
<keyword evidence="2" id="KW-0012">Acyltransferase</keyword>
<name>A0A318UFC8_9SPHI</name>
<evidence type="ECO:0000259" key="3">
    <source>
        <dbReference type="PROSITE" id="PS51186"/>
    </source>
</evidence>
<dbReference type="CDD" id="cd04301">
    <property type="entry name" value="NAT_SF"/>
    <property type="match status" value="1"/>
</dbReference>
<dbReference type="OrthoDB" id="9800193at2"/>
<proteinExistence type="predicted"/>
<feature type="domain" description="N-acetyltransferase" evidence="3">
    <location>
        <begin position="30"/>
        <end position="181"/>
    </location>
</feature>
<dbReference type="InterPro" id="IPR000182">
    <property type="entry name" value="GNAT_dom"/>
</dbReference>
<dbReference type="Pfam" id="PF00583">
    <property type="entry name" value="Acetyltransf_1"/>
    <property type="match status" value="1"/>
</dbReference>
<dbReference type="AlphaFoldDB" id="A0A318UFC8"/>
<evidence type="ECO:0000256" key="1">
    <source>
        <dbReference type="ARBA" id="ARBA00022679"/>
    </source>
</evidence>
<dbReference type="PANTHER" id="PTHR42919">
    <property type="entry name" value="N-ALPHA-ACETYLTRANSFERASE"/>
    <property type="match status" value="1"/>
</dbReference>
<dbReference type="PROSITE" id="PS51186">
    <property type="entry name" value="GNAT"/>
    <property type="match status" value="1"/>
</dbReference>
<keyword evidence="1 4" id="KW-0808">Transferase</keyword>
<dbReference type="InterPro" id="IPR051556">
    <property type="entry name" value="N-term/lysine_N-AcTrnsfr"/>
</dbReference>
<evidence type="ECO:0000256" key="2">
    <source>
        <dbReference type="ARBA" id="ARBA00023315"/>
    </source>
</evidence>
<keyword evidence="5" id="KW-1185">Reference proteome</keyword>
<reference evidence="4 5" key="1">
    <citation type="submission" date="2018-06" db="EMBL/GenBank/DDBJ databases">
        <title>Genomic Encyclopedia of Archaeal and Bacterial Type Strains, Phase II (KMG-II): from individual species to whole genera.</title>
        <authorList>
            <person name="Goeker M."/>
        </authorList>
    </citation>
    <scope>NUCLEOTIDE SEQUENCE [LARGE SCALE GENOMIC DNA]</scope>
    <source>
        <strain evidence="4 5">DSM 27372</strain>
    </source>
</reference>
<dbReference type="Proteomes" id="UP000248198">
    <property type="component" value="Unassembled WGS sequence"/>
</dbReference>
<sequence>MISIKVLNSFSRQKQLSFGFNGYHSTEIYELSRSVTPNGFRFELGRTALKEAYTKQWTYTRQDSLHYQELISQGLSFGAYENDLLVGVAITEKKSWNNSLWLDYLEIADSYRKKGIGTLLLNHLTQTAKTHKFRLIELEVQNTNVPAIDFYFKNGFELSGLHLSLYDPSEVPTLEKALFLSKIL</sequence>
<gene>
    <name evidence="4" type="ORF">B0O44_105188</name>
</gene>
<organism evidence="4 5">
    <name type="scientific">Pedobacter nutrimenti</name>
    <dbReference type="NCBI Taxonomy" id="1241337"/>
    <lineage>
        <taxon>Bacteria</taxon>
        <taxon>Pseudomonadati</taxon>
        <taxon>Bacteroidota</taxon>
        <taxon>Sphingobacteriia</taxon>
        <taxon>Sphingobacteriales</taxon>
        <taxon>Sphingobacteriaceae</taxon>
        <taxon>Pedobacter</taxon>
    </lineage>
</organism>
<dbReference type="RefSeq" id="WP_110832592.1">
    <property type="nucleotide sequence ID" value="NZ_QKLU01000005.1"/>
</dbReference>